<dbReference type="GO" id="GO:0007411">
    <property type="term" value="P:axon guidance"/>
    <property type="evidence" value="ECO:0007669"/>
    <property type="project" value="EnsemblMetazoa"/>
</dbReference>
<dbReference type="GO" id="GO:0003677">
    <property type="term" value="F:DNA binding"/>
    <property type="evidence" value="ECO:0007669"/>
    <property type="project" value="UniProtKB-UniRule"/>
</dbReference>
<dbReference type="GO" id="GO:0008345">
    <property type="term" value="P:larval locomotory behavior"/>
    <property type="evidence" value="ECO:0007669"/>
    <property type="project" value="EnsemblMetazoa"/>
</dbReference>
<dbReference type="SMART" id="SM00389">
    <property type="entry name" value="HOX"/>
    <property type="match status" value="1"/>
</dbReference>
<dbReference type="PROSITE" id="PS50071">
    <property type="entry name" value="HOMEOBOX_2"/>
    <property type="match status" value="1"/>
</dbReference>
<feature type="compositionally biased region" description="Basic and acidic residues" evidence="8">
    <location>
        <begin position="88"/>
        <end position="98"/>
    </location>
</feature>
<dbReference type="Pfam" id="PF00046">
    <property type="entry name" value="Homeodomain"/>
    <property type="match status" value="1"/>
</dbReference>
<dbReference type="CDD" id="cd00086">
    <property type="entry name" value="homeodomain"/>
    <property type="match status" value="1"/>
</dbReference>
<evidence type="ECO:0000256" key="7">
    <source>
        <dbReference type="RuleBase" id="RU000682"/>
    </source>
</evidence>
<evidence type="ECO:0000259" key="9">
    <source>
        <dbReference type="PROSITE" id="PS50071"/>
    </source>
</evidence>
<evidence type="ECO:0000256" key="8">
    <source>
        <dbReference type="SAM" id="MobiDB-lite"/>
    </source>
</evidence>
<keyword evidence="13" id="KW-1185">Reference proteome</keyword>
<dbReference type="GO" id="GO:0000981">
    <property type="term" value="F:DNA-binding transcription factor activity, RNA polymerase II-specific"/>
    <property type="evidence" value="ECO:0007669"/>
    <property type="project" value="InterPro"/>
</dbReference>
<dbReference type="AlphaFoldDB" id="A0AAE9FB85"/>
<protein>
    <recommendedName>
        <fullName evidence="9">Homeobox domain-containing protein</fullName>
    </recommendedName>
</protein>
<dbReference type="GO" id="GO:0050808">
    <property type="term" value="P:synapse organization"/>
    <property type="evidence" value="ECO:0007669"/>
    <property type="project" value="EnsemblMetazoa"/>
</dbReference>
<comment type="subcellular location">
    <subcellularLocation>
        <location evidence="1 6 7">Nucleus</location>
    </subcellularLocation>
</comment>
<keyword evidence="5 6" id="KW-0539">Nucleus</keyword>
<gene>
    <name evidence="10" type="ORF">L3Y34_008918</name>
    <name evidence="11" type="ORF">L5515_008758</name>
</gene>
<sequence length="279" mass="31345">MSDNLLNGANGASTVSQFQEKVKDLGVSLHDFTAYYPSSLDTVSASLRPISDPSSDGAFKKIKTEGIGGSVFGSSIAGVTNTPARPYSLERPESERLNSRRRHRTTFTQEQLQELDAAFQKSHYPDIYVREELARITKLNEARIQVWFQNRRAKHRKHEKQLNKITPQHSFLANPANTLMRQGMYSTALNRDGFWYQSYQRPMPYPTASPSYSNSFTNPIANFGHSIASFPADDEFYQKHLALRMSTTPSATTTATSLANINYQQQQPQNETSANPPSI</sequence>
<dbReference type="InterPro" id="IPR001356">
    <property type="entry name" value="HD"/>
</dbReference>
<evidence type="ECO:0000313" key="10">
    <source>
        <dbReference type="EMBL" id="ULT90953.1"/>
    </source>
</evidence>
<dbReference type="GO" id="GO:0045944">
    <property type="term" value="P:positive regulation of transcription by RNA polymerase II"/>
    <property type="evidence" value="ECO:0007669"/>
    <property type="project" value="EnsemblMetazoa"/>
</dbReference>
<dbReference type="PROSITE" id="PS00027">
    <property type="entry name" value="HOMEOBOX_1"/>
    <property type="match status" value="1"/>
</dbReference>
<comment type="similarity">
    <text evidence="2">Belongs to the paired homeobox family.</text>
</comment>
<feature type="domain" description="Homeobox" evidence="9">
    <location>
        <begin position="98"/>
        <end position="158"/>
    </location>
</feature>
<evidence type="ECO:0000256" key="1">
    <source>
        <dbReference type="ARBA" id="ARBA00004123"/>
    </source>
</evidence>
<keyword evidence="3 6" id="KW-0238">DNA-binding</keyword>
<reference evidence="10 12" key="1">
    <citation type="submission" date="2022-02" db="EMBL/GenBank/DDBJ databases">
        <title>Chromosome-level reference genomes for two strains of Caenorhabditis briggsae: an improved platform for comparative genomics.</title>
        <authorList>
            <person name="Stevens L."/>
            <person name="Andersen E.C."/>
        </authorList>
    </citation>
    <scope>NUCLEOTIDE SEQUENCE [LARGE SCALE GENOMIC DNA]</scope>
    <source>
        <strain evidence="10">QX1410_ONT</strain>
        <tissue evidence="10">Whole-organism</tissue>
    </source>
</reference>
<accession>A0AAE9FB85</accession>
<dbReference type="GO" id="GO:0005634">
    <property type="term" value="C:nucleus"/>
    <property type="evidence" value="ECO:0007669"/>
    <property type="project" value="UniProtKB-SubCell"/>
</dbReference>
<dbReference type="Proteomes" id="UP000829354">
    <property type="component" value="Chromosome V"/>
</dbReference>
<dbReference type="EMBL" id="CP092624">
    <property type="protein sequence ID" value="UMM36719.1"/>
    <property type="molecule type" value="Genomic_DNA"/>
</dbReference>
<evidence type="ECO:0000256" key="6">
    <source>
        <dbReference type="PROSITE-ProRule" id="PRU00108"/>
    </source>
</evidence>
<dbReference type="InterPro" id="IPR017970">
    <property type="entry name" value="Homeobox_CS"/>
</dbReference>
<dbReference type="PANTHER" id="PTHR24329:SF577">
    <property type="entry name" value="HOMEOBOX PROTEIN UNC-42"/>
    <property type="match status" value="1"/>
</dbReference>
<dbReference type="Gene3D" id="1.10.10.60">
    <property type="entry name" value="Homeodomain-like"/>
    <property type="match status" value="1"/>
</dbReference>
<feature type="DNA-binding region" description="Homeobox" evidence="6">
    <location>
        <begin position="100"/>
        <end position="159"/>
    </location>
</feature>
<evidence type="ECO:0000313" key="12">
    <source>
        <dbReference type="Proteomes" id="UP000827892"/>
    </source>
</evidence>
<dbReference type="InterPro" id="IPR009057">
    <property type="entry name" value="Homeodomain-like_sf"/>
</dbReference>
<evidence type="ECO:0000256" key="2">
    <source>
        <dbReference type="ARBA" id="ARBA00005733"/>
    </source>
</evidence>
<dbReference type="FunFam" id="1.10.10.60:FF:000138">
    <property type="entry name" value="Homeobox protein prophet of Pit-1"/>
    <property type="match status" value="1"/>
</dbReference>
<evidence type="ECO:0000313" key="11">
    <source>
        <dbReference type="EMBL" id="UMM36719.1"/>
    </source>
</evidence>
<dbReference type="GO" id="GO:0048665">
    <property type="term" value="P:neuron fate specification"/>
    <property type="evidence" value="ECO:0007669"/>
    <property type="project" value="EnsemblMetazoa"/>
</dbReference>
<dbReference type="InterPro" id="IPR050649">
    <property type="entry name" value="Paired_Homeobox_TFs"/>
</dbReference>
<name>A0AAE9FB85_CAEBR</name>
<dbReference type="PANTHER" id="PTHR24329">
    <property type="entry name" value="HOMEOBOX PROTEIN ARISTALESS"/>
    <property type="match status" value="1"/>
</dbReference>
<dbReference type="SUPFAM" id="SSF46689">
    <property type="entry name" value="Homeodomain-like"/>
    <property type="match status" value="1"/>
</dbReference>
<organism evidence="11 13">
    <name type="scientific">Caenorhabditis briggsae</name>
    <dbReference type="NCBI Taxonomy" id="6238"/>
    <lineage>
        <taxon>Eukaryota</taxon>
        <taxon>Metazoa</taxon>
        <taxon>Ecdysozoa</taxon>
        <taxon>Nematoda</taxon>
        <taxon>Chromadorea</taxon>
        <taxon>Rhabditida</taxon>
        <taxon>Rhabditina</taxon>
        <taxon>Rhabditomorpha</taxon>
        <taxon>Rhabditoidea</taxon>
        <taxon>Rhabditidae</taxon>
        <taxon>Peloderinae</taxon>
        <taxon>Caenorhabditis</taxon>
    </lineage>
</organism>
<evidence type="ECO:0000256" key="3">
    <source>
        <dbReference type="ARBA" id="ARBA00023125"/>
    </source>
</evidence>
<dbReference type="EMBL" id="CP090895">
    <property type="protein sequence ID" value="ULT90953.1"/>
    <property type="molecule type" value="Genomic_DNA"/>
</dbReference>
<evidence type="ECO:0000313" key="13">
    <source>
        <dbReference type="Proteomes" id="UP000829354"/>
    </source>
</evidence>
<evidence type="ECO:0000256" key="5">
    <source>
        <dbReference type="ARBA" id="ARBA00023242"/>
    </source>
</evidence>
<keyword evidence="4 6" id="KW-0371">Homeobox</keyword>
<feature type="region of interest" description="Disordered" evidence="8">
    <location>
        <begin position="83"/>
        <end position="103"/>
    </location>
</feature>
<dbReference type="Proteomes" id="UP000827892">
    <property type="component" value="Chromosome V"/>
</dbReference>
<proteinExistence type="inferred from homology"/>
<evidence type="ECO:0000256" key="4">
    <source>
        <dbReference type="ARBA" id="ARBA00023155"/>
    </source>
</evidence>
<reference evidence="11 13" key="2">
    <citation type="submission" date="2022-04" db="EMBL/GenBank/DDBJ databases">
        <title>Chromosome-level reference genomes for two strains of Caenorhabditis briggsae: an improved platform for comparative genomics.</title>
        <authorList>
            <person name="Stevens L."/>
            <person name="Andersen E."/>
        </authorList>
    </citation>
    <scope>NUCLEOTIDE SEQUENCE [LARGE SCALE GENOMIC DNA]</scope>
    <source>
        <strain evidence="11">VX34</strain>
        <tissue evidence="11">Whole-organism</tissue>
    </source>
</reference>